<dbReference type="Proteomes" id="UP001214854">
    <property type="component" value="Unassembled WGS sequence"/>
</dbReference>
<dbReference type="EMBL" id="JAQQKX010000013">
    <property type="protein sequence ID" value="MDC7684592.1"/>
    <property type="molecule type" value="Genomic_DNA"/>
</dbReference>
<keyword evidence="1" id="KW-0732">Signal</keyword>
<accession>A0ABT5HXD6</accession>
<protein>
    <submittedName>
        <fullName evidence="2">Uncharacterized protein</fullName>
    </submittedName>
</protein>
<sequence>MFRYLAPAFIMAACAGQAVALCPGTDVPGAPLLPAVTAVEFYNAAVPAKPLKAVATTETDRMQVTGGVVGKGSLTLNLTLSSEVAAGCELSFSLFDAATPINGQRQTATEQVFPAINVHRNYLRVMSNGTNKVQVTLPVGIRLGNSAIHRHRIGLSSLRVNQTPETPQTFEFRNNPIQIKEIRRISPTAASVRDGDRVEMAVYLQEPLDVATYEYDLLPSLSSEYRSNSLRVEFTISPSDAAYLLPRETRSYVYFRPEFADGSSRTGLMIDVPEAPASKELKKKTETPLALPGRLTLPKSDQTPTTITITAQLSTYFSGPGGQTLTLQIPVN</sequence>
<reference evidence="2 3" key="1">
    <citation type="submission" date="2023-01" db="EMBL/GenBank/DDBJ databases">
        <title>Novel species of the genus Asticcacaulis isolated from rivers.</title>
        <authorList>
            <person name="Lu H."/>
        </authorList>
    </citation>
    <scope>NUCLEOTIDE SEQUENCE [LARGE SCALE GENOMIC DNA]</scope>
    <source>
        <strain evidence="2 3">BYS171W</strain>
    </source>
</reference>
<evidence type="ECO:0000313" key="2">
    <source>
        <dbReference type="EMBL" id="MDC7684592.1"/>
    </source>
</evidence>
<dbReference type="RefSeq" id="WP_272749063.1">
    <property type="nucleotide sequence ID" value="NZ_JAQQKX010000013.1"/>
</dbReference>
<feature type="chain" id="PRO_5046586696" evidence="1">
    <location>
        <begin position="21"/>
        <end position="332"/>
    </location>
</feature>
<keyword evidence="3" id="KW-1185">Reference proteome</keyword>
<organism evidence="2 3">
    <name type="scientific">Asticcacaulis aquaticus</name>
    <dbReference type="NCBI Taxonomy" id="2984212"/>
    <lineage>
        <taxon>Bacteria</taxon>
        <taxon>Pseudomonadati</taxon>
        <taxon>Pseudomonadota</taxon>
        <taxon>Alphaproteobacteria</taxon>
        <taxon>Caulobacterales</taxon>
        <taxon>Caulobacteraceae</taxon>
        <taxon>Asticcacaulis</taxon>
    </lineage>
</organism>
<proteinExistence type="predicted"/>
<comment type="caution">
    <text evidence="2">The sequence shown here is derived from an EMBL/GenBank/DDBJ whole genome shotgun (WGS) entry which is preliminary data.</text>
</comment>
<gene>
    <name evidence="2" type="ORF">PQU92_15005</name>
</gene>
<name>A0ABT5HXD6_9CAUL</name>
<feature type="signal peptide" evidence="1">
    <location>
        <begin position="1"/>
        <end position="20"/>
    </location>
</feature>
<evidence type="ECO:0000256" key="1">
    <source>
        <dbReference type="SAM" id="SignalP"/>
    </source>
</evidence>
<evidence type="ECO:0000313" key="3">
    <source>
        <dbReference type="Proteomes" id="UP001214854"/>
    </source>
</evidence>